<dbReference type="KEGG" id="manr:MPAN_006690"/>
<proteinExistence type="predicted"/>
<protein>
    <submittedName>
        <fullName evidence="1">Uncharacterized protein</fullName>
    </submittedName>
</protein>
<sequence>MTDLMQFIFITLAIIVFSSFLLTGLRMAVHRYFDFQIDKKLFYEYLVFHLISLLSAGGAFLFIPFGQTGVVNYAVLSFWIIFVTTILILEYFIFYRRHFNYESGNKYFVFLIVSYFANTLILVVVLNVLIIVGGVLGVI</sequence>
<name>A0A7U9TH88_9MOLU</name>
<dbReference type="RefSeq" id="WP_176238612.1">
    <property type="nucleotide sequence ID" value="NZ_AP024412.1"/>
</dbReference>
<gene>
    <name evidence="1" type="ORF">MPAN_006690</name>
</gene>
<reference evidence="1" key="1">
    <citation type="submission" date="2021-01" db="EMBL/GenBank/DDBJ databases">
        <title>Draft genome sequence of Acholeplasmataceae bacterium strain Mahy22.</title>
        <authorList>
            <person name="Watanabe M."/>
            <person name="Kojima H."/>
            <person name="Fukui M."/>
        </authorList>
    </citation>
    <scope>NUCLEOTIDE SEQUENCE</scope>
    <source>
        <strain evidence="1">Mahy22</strain>
    </source>
</reference>
<accession>A0A7U9TH88</accession>
<keyword evidence="2" id="KW-1185">Reference proteome</keyword>
<evidence type="ECO:0000313" key="1">
    <source>
        <dbReference type="EMBL" id="BCR35776.1"/>
    </source>
</evidence>
<dbReference type="Proteomes" id="UP000620133">
    <property type="component" value="Chromosome"/>
</dbReference>
<evidence type="ECO:0000313" key="2">
    <source>
        <dbReference type="Proteomes" id="UP000620133"/>
    </source>
</evidence>
<dbReference type="EMBL" id="AP024412">
    <property type="protein sequence ID" value="BCR35776.1"/>
    <property type="molecule type" value="Genomic_DNA"/>
</dbReference>
<dbReference type="AlphaFoldDB" id="A0A7U9TH88"/>
<organism evidence="1 2">
    <name type="scientific">Mariniplasma anaerobium</name>
    <dbReference type="NCBI Taxonomy" id="2735436"/>
    <lineage>
        <taxon>Bacteria</taxon>
        <taxon>Bacillati</taxon>
        <taxon>Mycoplasmatota</taxon>
        <taxon>Mollicutes</taxon>
        <taxon>Acholeplasmatales</taxon>
        <taxon>Acholeplasmataceae</taxon>
        <taxon>Mariniplasma</taxon>
    </lineage>
</organism>